<dbReference type="SUPFAM" id="SSF56112">
    <property type="entry name" value="Protein kinase-like (PK-like)"/>
    <property type="match status" value="1"/>
</dbReference>
<dbReference type="Gene3D" id="3.90.550.10">
    <property type="entry name" value="Spore Coat Polysaccharide Biosynthesis Protein SpsA, Chain A"/>
    <property type="match status" value="1"/>
</dbReference>
<dbReference type="InterPro" id="IPR029044">
    <property type="entry name" value="Nucleotide-diphossugar_trans"/>
</dbReference>
<dbReference type="InterPro" id="IPR025877">
    <property type="entry name" value="MobA-like_NTP_Trfase"/>
</dbReference>
<dbReference type="Pfam" id="PF01633">
    <property type="entry name" value="Choline_kinase"/>
    <property type="match status" value="1"/>
</dbReference>
<protein>
    <submittedName>
        <fullName evidence="2">Phosphotransferase</fullName>
    </submittedName>
</protein>
<dbReference type="AlphaFoldDB" id="A0A844FDP4"/>
<gene>
    <name evidence="2" type="ORF">FYJ37_16535</name>
</gene>
<comment type="caution">
    <text evidence="2">The sequence shown here is derived from an EMBL/GenBank/DDBJ whole genome shotgun (WGS) entry which is preliminary data.</text>
</comment>
<accession>A0A844FDP4</accession>
<feature type="domain" description="MobA-like NTP transferase" evidence="1">
    <location>
        <begin position="69"/>
        <end position="169"/>
    </location>
</feature>
<evidence type="ECO:0000259" key="1">
    <source>
        <dbReference type="Pfam" id="PF12804"/>
    </source>
</evidence>
<dbReference type="GO" id="GO:0005737">
    <property type="term" value="C:cytoplasm"/>
    <property type="evidence" value="ECO:0007669"/>
    <property type="project" value="TreeGrafter"/>
</dbReference>
<dbReference type="SUPFAM" id="SSF53448">
    <property type="entry name" value="Nucleotide-diphospho-sugar transferases"/>
    <property type="match status" value="1"/>
</dbReference>
<evidence type="ECO:0000313" key="2">
    <source>
        <dbReference type="EMBL" id="MSS41879.1"/>
    </source>
</evidence>
<dbReference type="SUPFAM" id="SSF46785">
    <property type="entry name" value="Winged helix' DNA-binding domain"/>
    <property type="match status" value="1"/>
</dbReference>
<dbReference type="PANTHER" id="PTHR22603">
    <property type="entry name" value="CHOLINE/ETHANOALAMINE KINASE"/>
    <property type="match status" value="1"/>
</dbReference>
<keyword evidence="2" id="KW-0808">Transferase</keyword>
<dbReference type="CDD" id="cd05151">
    <property type="entry name" value="ChoK-like"/>
    <property type="match status" value="1"/>
</dbReference>
<dbReference type="Pfam" id="PF12804">
    <property type="entry name" value="NTP_transf_3"/>
    <property type="match status" value="1"/>
</dbReference>
<dbReference type="Gene3D" id="3.90.1200.10">
    <property type="match status" value="1"/>
</dbReference>
<dbReference type="Proteomes" id="UP000462363">
    <property type="component" value="Unassembled WGS sequence"/>
</dbReference>
<dbReference type="InterPro" id="IPR036390">
    <property type="entry name" value="WH_DNA-bd_sf"/>
</dbReference>
<reference evidence="2 3" key="1">
    <citation type="submission" date="2019-08" db="EMBL/GenBank/DDBJ databases">
        <title>In-depth cultivation of the pig gut microbiome towards novel bacterial diversity and tailored functional studies.</title>
        <authorList>
            <person name="Wylensek D."/>
            <person name="Hitch T.C.A."/>
            <person name="Clavel T."/>
        </authorList>
    </citation>
    <scope>NUCLEOTIDE SEQUENCE [LARGE SCALE GENOMIC DNA]</scope>
    <source>
        <strain evidence="2 3">BL-389-WT-3D</strain>
    </source>
</reference>
<dbReference type="RefSeq" id="WP_154322819.1">
    <property type="nucleotide sequence ID" value="NZ_CAMDTP010000016.1"/>
</dbReference>
<proteinExistence type="predicted"/>
<organism evidence="2 3">
    <name type="scientific">Clostridium scindens (strain JCM 10418 / VPI 12708)</name>
    <dbReference type="NCBI Taxonomy" id="29347"/>
    <lineage>
        <taxon>Bacteria</taxon>
        <taxon>Bacillati</taxon>
        <taxon>Bacillota</taxon>
        <taxon>Clostridia</taxon>
        <taxon>Lachnospirales</taxon>
        <taxon>Lachnospiraceae</taxon>
    </lineage>
</organism>
<dbReference type="GO" id="GO:0016779">
    <property type="term" value="F:nucleotidyltransferase activity"/>
    <property type="evidence" value="ECO:0007669"/>
    <property type="project" value="UniProtKB-ARBA"/>
</dbReference>
<dbReference type="EMBL" id="VUMB01000057">
    <property type="protein sequence ID" value="MSS41879.1"/>
    <property type="molecule type" value="Genomic_DNA"/>
</dbReference>
<name>A0A844FDP4_CLOSV</name>
<dbReference type="PANTHER" id="PTHR22603:SF66">
    <property type="entry name" value="ETHANOLAMINE KINASE"/>
    <property type="match status" value="1"/>
</dbReference>
<sequence>MNIQEMELMNILKCHSYKRQRDLSEVSGYSLGKVNSMLKSLTEQEYLDEKLHLTEKARQLYEMHRPKQAIILAAGSGMRMVPINVEVPKGMLEVKNEPLIERIICQLREIQVTDIKIVVGFMKEQYEYLIDKYNVILVFNEHYATRNNLYSLAKVKECLENAYIIPCDIWCEESPFSSFELYSWYMVNEQEDEESMIKINRKRELRTVGEMENGNRMIGIAYVCTEEARRLKKKIEEMTGYKRYNHVFWEEAAFVQDRMLFYPKVVSSQKVFEINTLEELRDLDENSDQLNSELLDIISNTLSCDLKEIVEIEALKKGMTNRSFRFRCKNKRYIMRIPGEGTGEMINRSQEYNVYQVVGKEGICDPVCYINPDNGYKITEFLENARVCDPMNPRDVKRCMDYLREVHQKRFEVEHTFDIFLQIEQYESYWKGEKSIYRDYIETKNKMYELKRYIDSQEKEWTLTHIDAVPDNFLFVNDRIYLIDWEYAGMQDPHVDVAMFAIYSMYDRDKVEELIDAYFENHCPEEVRTKIYCYIAVCGFLWSNWCEYKRICGVEFGEYSLRQYRYAKEYYKIAKERISHE</sequence>
<dbReference type="GO" id="GO:0006646">
    <property type="term" value="P:phosphatidylethanolamine biosynthetic process"/>
    <property type="evidence" value="ECO:0007669"/>
    <property type="project" value="TreeGrafter"/>
</dbReference>
<dbReference type="InterPro" id="IPR011009">
    <property type="entry name" value="Kinase-like_dom_sf"/>
</dbReference>
<evidence type="ECO:0000313" key="3">
    <source>
        <dbReference type="Proteomes" id="UP000462363"/>
    </source>
</evidence>
<dbReference type="Gene3D" id="3.30.200.20">
    <property type="entry name" value="Phosphorylase Kinase, domain 1"/>
    <property type="match status" value="1"/>
</dbReference>
<dbReference type="GO" id="GO:0004305">
    <property type="term" value="F:ethanolamine kinase activity"/>
    <property type="evidence" value="ECO:0007669"/>
    <property type="project" value="TreeGrafter"/>
</dbReference>